<accession>A0ABY4NWR8</accession>
<keyword evidence="2" id="KW-1185">Reference proteome</keyword>
<sequence length="80" mass="8890">MEIEPVMKELGRRGLTVLLKLDHERLADGGRPWMVLASGPALGDGRFVRTDSASIEAGFAEIFRQLRESEGAWDWLPPLA</sequence>
<organism evidence="1 2">
    <name type="scientific">Amycolatopsis thermalba</name>
    <dbReference type="NCBI Taxonomy" id="944492"/>
    <lineage>
        <taxon>Bacteria</taxon>
        <taxon>Bacillati</taxon>
        <taxon>Actinomycetota</taxon>
        <taxon>Actinomycetes</taxon>
        <taxon>Pseudonocardiales</taxon>
        <taxon>Pseudonocardiaceae</taxon>
        <taxon>Amycolatopsis</taxon>
    </lineage>
</organism>
<gene>
    <name evidence="1" type="ORF">L1857_17640</name>
</gene>
<name>A0ABY4NWR8_9PSEU</name>
<reference evidence="1" key="1">
    <citation type="submission" date="2022-01" db="EMBL/GenBank/DDBJ databases">
        <title>PSI-footprinting approach for the identification of protein synthesis inhibitor producers.</title>
        <authorList>
            <person name="Handel F."/>
            <person name="Kulik A."/>
            <person name="Wex K.W."/>
            <person name="Berscheid A."/>
            <person name="Saur J.S."/>
            <person name="Winkler A."/>
            <person name="Wibberg D."/>
            <person name="Kalinowski J."/>
            <person name="Broetz-Oesterhelt H."/>
            <person name="Mast Y."/>
        </authorList>
    </citation>
    <scope>NUCLEOTIDE SEQUENCE</scope>
    <source>
        <strain evidence="1">KNN 49.3e</strain>
    </source>
</reference>
<evidence type="ECO:0000313" key="2">
    <source>
        <dbReference type="Proteomes" id="UP000830158"/>
    </source>
</evidence>
<dbReference type="EMBL" id="CP091196">
    <property type="protein sequence ID" value="UQS24514.1"/>
    <property type="molecule type" value="Genomic_DNA"/>
</dbReference>
<dbReference type="Proteomes" id="UP000830158">
    <property type="component" value="Chromosome"/>
</dbReference>
<dbReference type="RefSeq" id="WP_094008331.1">
    <property type="nucleotide sequence ID" value="NZ_CP091196.1"/>
</dbReference>
<evidence type="ECO:0000313" key="1">
    <source>
        <dbReference type="EMBL" id="UQS24514.1"/>
    </source>
</evidence>
<proteinExistence type="predicted"/>
<protein>
    <submittedName>
        <fullName evidence="1">Uncharacterized protein</fullName>
    </submittedName>
</protein>